<organism evidence="1">
    <name type="scientific">Candidatus Methanogaster sp. ANME-2c ERB4</name>
    <dbReference type="NCBI Taxonomy" id="2759911"/>
    <lineage>
        <taxon>Archaea</taxon>
        <taxon>Methanobacteriati</taxon>
        <taxon>Methanobacteriota</taxon>
        <taxon>Stenosarchaea group</taxon>
        <taxon>Methanomicrobia</taxon>
        <taxon>Methanosarcinales</taxon>
        <taxon>ANME-2 cluster</taxon>
        <taxon>Candidatus Methanogasteraceae</taxon>
        <taxon>Candidatus Methanogaster</taxon>
    </lineage>
</organism>
<evidence type="ECO:0000313" key="1">
    <source>
        <dbReference type="EMBL" id="QNO45920.1"/>
    </source>
</evidence>
<protein>
    <submittedName>
        <fullName evidence="1">Uncharacterized protein</fullName>
    </submittedName>
</protein>
<sequence length="62" mass="6133">MVSCRSYVVHGPGQTSCAVFFADAGQGVAGNGVGTCLEADAGIDTVNAPDRHVGVVPSVTAL</sequence>
<dbReference type="EMBL" id="MT631161">
    <property type="protein sequence ID" value="QNO45920.1"/>
    <property type="molecule type" value="Genomic_DNA"/>
</dbReference>
<name>A0A7G9YD36_9EURY</name>
<proteinExistence type="predicted"/>
<dbReference type="AlphaFoldDB" id="A0A7G9YD36"/>
<reference evidence="1" key="1">
    <citation type="submission" date="2020-06" db="EMBL/GenBank/DDBJ databases">
        <title>Unique genomic features of the anaerobic methanotrophic archaea.</title>
        <authorList>
            <person name="Chadwick G.L."/>
            <person name="Skennerton C.T."/>
            <person name="Laso-Perez R."/>
            <person name="Leu A.O."/>
            <person name="Speth D.R."/>
            <person name="Yu H."/>
            <person name="Morgan-Lang C."/>
            <person name="Hatzenpichler R."/>
            <person name="Goudeau D."/>
            <person name="Malmstrom R."/>
            <person name="Brazelton W.J."/>
            <person name="Woyke T."/>
            <person name="Hallam S.J."/>
            <person name="Tyson G.W."/>
            <person name="Wegener G."/>
            <person name="Boetius A."/>
            <person name="Orphan V."/>
        </authorList>
    </citation>
    <scope>NUCLEOTIDE SEQUENCE</scope>
</reference>
<accession>A0A7G9YD36</accession>
<gene>
    <name evidence="1" type="ORF">PHCCOCCO_00004</name>
</gene>